<dbReference type="AlphaFoldDB" id="A0A9D4T8N5"/>
<sequence>MSTPESAVLFGGLGRGEQVSPAGRLTWPREDKGTLPAAVTLRNVYPLRLFPTANPREVFAFSATSLVTRLENGDTSGQLIGILCACLPLASRRAHVVQWAAASTAALSLRPRALARNLPRGANGISRSQKASSAATPCAGRDLDAPRPAAERPLAFRLRLTALQWLVTSGTISPPPKEEVAGRQDPLQAILEGHDVQTSVLGNVSRIRLTASLVAEFISNMLTIINGSRQRDDEPWSSRRQLTTAFLATGVTYLMARDFVRSADAEG</sequence>
<evidence type="ECO:0000313" key="3">
    <source>
        <dbReference type="Proteomes" id="UP000821837"/>
    </source>
</evidence>
<keyword evidence="3" id="KW-1185">Reference proteome</keyword>
<gene>
    <name evidence="2" type="ORF">HPB52_005658</name>
</gene>
<comment type="caution">
    <text evidence="2">The sequence shown here is derived from an EMBL/GenBank/DDBJ whole genome shotgun (WGS) entry which is preliminary data.</text>
</comment>
<protein>
    <submittedName>
        <fullName evidence="2">Uncharacterized protein</fullName>
    </submittedName>
</protein>
<dbReference type="Proteomes" id="UP000821837">
    <property type="component" value="Chromosome 1"/>
</dbReference>
<dbReference type="EMBL" id="JABSTV010001245">
    <property type="protein sequence ID" value="KAH7982565.1"/>
    <property type="molecule type" value="Genomic_DNA"/>
</dbReference>
<feature type="compositionally biased region" description="Polar residues" evidence="1">
    <location>
        <begin position="125"/>
        <end position="135"/>
    </location>
</feature>
<evidence type="ECO:0000313" key="2">
    <source>
        <dbReference type="EMBL" id="KAH7982565.1"/>
    </source>
</evidence>
<organism evidence="2 3">
    <name type="scientific">Rhipicephalus sanguineus</name>
    <name type="common">Brown dog tick</name>
    <name type="synonym">Ixodes sanguineus</name>
    <dbReference type="NCBI Taxonomy" id="34632"/>
    <lineage>
        <taxon>Eukaryota</taxon>
        <taxon>Metazoa</taxon>
        <taxon>Ecdysozoa</taxon>
        <taxon>Arthropoda</taxon>
        <taxon>Chelicerata</taxon>
        <taxon>Arachnida</taxon>
        <taxon>Acari</taxon>
        <taxon>Parasitiformes</taxon>
        <taxon>Ixodida</taxon>
        <taxon>Ixodoidea</taxon>
        <taxon>Ixodidae</taxon>
        <taxon>Rhipicephalinae</taxon>
        <taxon>Rhipicephalus</taxon>
        <taxon>Rhipicephalus</taxon>
    </lineage>
</organism>
<accession>A0A9D4T8N5</accession>
<proteinExistence type="predicted"/>
<evidence type="ECO:0000256" key="1">
    <source>
        <dbReference type="SAM" id="MobiDB-lite"/>
    </source>
</evidence>
<reference evidence="2" key="1">
    <citation type="journal article" date="2020" name="Cell">
        <title>Large-Scale Comparative Analyses of Tick Genomes Elucidate Their Genetic Diversity and Vector Capacities.</title>
        <authorList>
            <consortium name="Tick Genome and Microbiome Consortium (TIGMIC)"/>
            <person name="Jia N."/>
            <person name="Wang J."/>
            <person name="Shi W."/>
            <person name="Du L."/>
            <person name="Sun Y."/>
            <person name="Zhan W."/>
            <person name="Jiang J.F."/>
            <person name="Wang Q."/>
            <person name="Zhang B."/>
            <person name="Ji P."/>
            <person name="Bell-Sakyi L."/>
            <person name="Cui X.M."/>
            <person name="Yuan T.T."/>
            <person name="Jiang B.G."/>
            <person name="Yang W.F."/>
            <person name="Lam T.T."/>
            <person name="Chang Q.C."/>
            <person name="Ding S.J."/>
            <person name="Wang X.J."/>
            <person name="Zhu J.G."/>
            <person name="Ruan X.D."/>
            <person name="Zhao L."/>
            <person name="Wei J.T."/>
            <person name="Ye R.Z."/>
            <person name="Que T.C."/>
            <person name="Du C.H."/>
            <person name="Zhou Y.H."/>
            <person name="Cheng J.X."/>
            <person name="Dai P.F."/>
            <person name="Guo W.B."/>
            <person name="Han X.H."/>
            <person name="Huang E.J."/>
            <person name="Li L.F."/>
            <person name="Wei W."/>
            <person name="Gao Y.C."/>
            <person name="Liu J.Z."/>
            <person name="Shao H.Z."/>
            <person name="Wang X."/>
            <person name="Wang C.C."/>
            <person name="Yang T.C."/>
            <person name="Huo Q.B."/>
            <person name="Li W."/>
            <person name="Chen H.Y."/>
            <person name="Chen S.E."/>
            <person name="Zhou L.G."/>
            <person name="Ni X.B."/>
            <person name="Tian J.H."/>
            <person name="Sheng Y."/>
            <person name="Liu T."/>
            <person name="Pan Y.S."/>
            <person name="Xia L.Y."/>
            <person name="Li J."/>
            <person name="Zhao F."/>
            <person name="Cao W.C."/>
        </authorList>
    </citation>
    <scope>NUCLEOTIDE SEQUENCE</scope>
    <source>
        <strain evidence="2">Rsan-2018</strain>
    </source>
</reference>
<reference evidence="2" key="2">
    <citation type="submission" date="2021-09" db="EMBL/GenBank/DDBJ databases">
        <authorList>
            <person name="Jia N."/>
            <person name="Wang J."/>
            <person name="Shi W."/>
            <person name="Du L."/>
            <person name="Sun Y."/>
            <person name="Zhan W."/>
            <person name="Jiang J."/>
            <person name="Wang Q."/>
            <person name="Zhang B."/>
            <person name="Ji P."/>
            <person name="Sakyi L.B."/>
            <person name="Cui X."/>
            <person name="Yuan T."/>
            <person name="Jiang B."/>
            <person name="Yang W."/>
            <person name="Lam T.T.-Y."/>
            <person name="Chang Q."/>
            <person name="Ding S."/>
            <person name="Wang X."/>
            <person name="Zhu J."/>
            <person name="Ruan X."/>
            <person name="Zhao L."/>
            <person name="Wei J."/>
            <person name="Que T."/>
            <person name="Du C."/>
            <person name="Cheng J."/>
            <person name="Dai P."/>
            <person name="Han X."/>
            <person name="Huang E."/>
            <person name="Gao Y."/>
            <person name="Liu J."/>
            <person name="Shao H."/>
            <person name="Ye R."/>
            <person name="Li L."/>
            <person name="Wei W."/>
            <person name="Wang X."/>
            <person name="Wang C."/>
            <person name="Huo Q."/>
            <person name="Li W."/>
            <person name="Guo W."/>
            <person name="Chen H."/>
            <person name="Chen S."/>
            <person name="Zhou L."/>
            <person name="Zhou L."/>
            <person name="Ni X."/>
            <person name="Tian J."/>
            <person name="Zhou Y."/>
            <person name="Sheng Y."/>
            <person name="Liu T."/>
            <person name="Pan Y."/>
            <person name="Xia L."/>
            <person name="Li J."/>
            <person name="Zhao F."/>
            <person name="Cao W."/>
        </authorList>
    </citation>
    <scope>NUCLEOTIDE SEQUENCE</scope>
    <source>
        <strain evidence="2">Rsan-2018</strain>
        <tissue evidence="2">Larvae</tissue>
    </source>
</reference>
<name>A0A9D4T8N5_RHISA</name>
<feature type="region of interest" description="Disordered" evidence="1">
    <location>
        <begin position="120"/>
        <end position="146"/>
    </location>
</feature>